<dbReference type="RefSeq" id="WP_149474728.1">
    <property type="nucleotide sequence ID" value="NZ_JAGGMB010000002.1"/>
</dbReference>
<accession>A0A9X0YPP0</accession>
<keyword evidence="1" id="KW-0472">Membrane</keyword>
<gene>
    <name evidence="2" type="ORF">J2Z64_000641</name>
</gene>
<keyword evidence="1" id="KW-1133">Transmembrane helix</keyword>
<proteinExistence type="predicted"/>
<organism evidence="2 3">
    <name type="scientific">Oceanobacillus polygoni</name>
    <dbReference type="NCBI Taxonomy" id="1235259"/>
    <lineage>
        <taxon>Bacteria</taxon>
        <taxon>Bacillati</taxon>
        <taxon>Bacillota</taxon>
        <taxon>Bacilli</taxon>
        <taxon>Bacillales</taxon>
        <taxon>Bacillaceae</taxon>
        <taxon>Oceanobacillus</taxon>
    </lineage>
</organism>
<evidence type="ECO:0000313" key="3">
    <source>
        <dbReference type="Proteomes" id="UP001138793"/>
    </source>
</evidence>
<protein>
    <submittedName>
        <fullName evidence="2">Uncharacterized protein</fullName>
    </submittedName>
</protein>
<name>A0A9X0YPP0_9BACI</name>
<keyword evidence="3" id="KW-1185">Reference proteome</keyword>
<evidence type="ECO:0000313" key="2">
    <source>
        <dbReference type="EMBL" id="MBP2076429.1"/>
    </source>
</evidence>
<keyword evidence="1" id="KW-0812">Transmembrane</keyword>
<dbReference type="OrthoDB" id="2880030at2"/>
<dbReference type="AlphaFoldDB" id="A0A9X0YPP0"/>
<dbReference type="EMBL" id="JAGGMB010000002">
    <property type="protein sequence ID" value="MBP2076429.1"/>
    <property type="molecule type" value="Genomic_DNA"/>
</dbReference>
<dbReference type="Proteomes" id="UP001138793">
    <property type="component" value="Unassembled WGS sequence"/>
</dbReference>
<reference evidence="2" key="1">
    <citation type="submission" date="2021-03" db="EMBL/GenBank/DDBJ databases">
        <title>Genomic Encyclopedia of Type Strains, Phase IV (KMG-IV): sequencing the most valuable type-strain genomes for metagenomic binning, comparative biology and taxonomic classification.</title>
        <authorList>
            <person name="Goeker M."/>
        </authorList>
    </citation>
    <scope>NUCLEOTIDE SEQUENCE</scope>
    <source>
        <strain evidence="2">DSM 107338</strain>
    </source>
</reference>
<sequence length="186" mass="21792">MKKKQHGALRWIVTVAILASIIMISNTIDVEHVNADNQQKVITSQMKENPVRQHESALTHEDVVALTNTFMDILVQDVDNDYKVIQFQRKAELLHAFEQVATKDVAKDFVDFYYMEESDGMYILPTETPPWFIEENDYDMITIDASTVKVMQENTTDLYGDYKVEFEFTYDNGWRITDINYHQFFV</sequence>
<feature type="transmembrane region" description="Helical" evidence="1">
    <location>
        <begin position="7"/>
        <end position="28"/>
    </location>
</feature>
<comment type="caution">
    <text evidence="2">The sequence shown here is derived from an EMBL/GenBank/DDBJ whole genome shotgun (WGS) entry which is preliminary data.</text>
</comment>
<evidence type="ECO:0000256" key="1">
    <source>
        <dbReference type="SAM" id="Phobius"/>
    </source>
</evidence>